<dbReference type="PANTHER" id="PTHR13298:SF11">
    <property type="entry name" value="RAPAMYCIN-INSENSITIVE COMPANION OF MTOR"/>
    <property type="match status" value="1"/>
</dbReference>
<dbReference type="GO" id="GO:0038203">
    <property type="term" value="P:TORC2 signaling"/>
    <property type="evidence" value="ECO:0007669"/>
    <property type="project" value="TreeGrafter"/>
</dbReference>
<dbReference type="EMBL" id="GL983182">
    <property type="protein sequence ID" value="EGR34185.1"/>
    <property type="molecule type" value="Genomic_DNA"/>
</dbReference>
<dbReference type="GeneID" id="14910382"/>
<dbReference type="Pfam" id="PF14664">
    <property type="entry name" value="RICTOR_N"/>
    <property type="match status" value="1"/>
</dbReference>
<dbReference type="SMART" id="SM01308">
    <property type="entry name" value="RICTOR_N"/>
    <property type="match status" value="1"/>
</dbReference>
<name>G0QKR3_ICHMU</name>
<reference evidence="3 4" key="1">
    <citation type="submission" date="2011-07" db="EMBL/GenBank/DDBJ databases">
        <authorList>
            <person name="Coyne R."/>
            <person name="Brami D."/>
            <person name="Johnson J."/>
            <person name="Hostetler J."/>
            <person name="Hannick L."/>
            <person name="Clark T."/>
            <person name="Cassidy-Hanley D."/>
            <person name="Inman J."/>
        </authorList>
    </citation>
    <scope>NUCLEOTIDE SEQUENCE [LARGE SCALE GENOMIC DNA]</scope>
    <source>
        <strain evidence="3 4">G5</strain>
    </source>
</reference>
<dbReference type="STRING" id="857967.G0QKR3"/>
<dbReference type="OrthoDB" id="14744at2759"/>
<evidence type="ECO:0000313" key="3">
    <source>
        <dbReference type="EMBL" id="EGR34185.1"/>
    </source>
</evidence>
<feature type="domain" description="Rapamycin-insensitive companion of mTOR N-terminal" evidence="2">
    <location>
        <begin position="49"/>
        <end position="352"/>
    </location>
</feature>
<evidence type="ECO:0000259" key="2">
    <source>
        <dbReference type="SMART" id="SM01308"/>
    </source>
</evidence>
<organism evidence="3 4">
    <name type="scientific">Ichthyophthirius multifiliis</name>
    <name type="common">White spot disease agent</name>
    <name type="synonym">Ich</name>
    <dbReference type="NCBI Taxonomy" id="5932"/>
    <lineage>
        <taxon>Eukaryota</taxon>
        <taxon>Sar</taxon>
        <taxon>Alveolata</taxon>
        <taxon>Ciliophora</taxon>
        <taxon>Intramacronucleata</taxon>
        <taxon>Oligohymenophorea</taxon>
        <taxon>Hymenostomatida</taxon>
        <taxon>Ophryoglenina</taxon>
        <taxon>Ichthyophthirius</taxon>
    </lineage>
</organism>
<dbReference type="Proteomes" id="UP000008983">
    <property type="component" value="Unassembled WGS sequence"/>
</dbReference>
<dbReference type="GO" id="GO:0031932">
    <property type="term" value="C:TORC2 complex"/>
    <property type="evidence" value="ECO:0007669"/>
    <property type="project" value="InterPro"/>
</dbReference>
<dbReference type="InParanoid" id="G0QKR3"/>
<gene>
    <name evidence="3" type="ORF">IMG5_021000</name>
</gene>
<dbReference type="PANTHER" id="PTHR13298">
    <property type="entry name" value="CYTOSOLIC REGULATOR PIANISSIMO"/>
    <property type="match status" value="1"/>
</dbReference>
<evidence type="ECO:0000256" key="1">
    <source>
        <dbReference type="ARBA" id="ARBA00008878"/>
    </source>
</evidence>
<dbReference type="InterPro" id="IPR016024">
    <property type="entry name" value="ARM-type_fold"/>
</dbReference>
<evidence type="ECO:0000313" key="4">
    <source>
        <dbReference type="Proteomes" id="UP000008983"/>
    </source>
</evidence>
<dbReference type="eggNOG" id="KOG3694">
    <property type="taxonomic scope" value="Eukaryota"/>
</dbReference>
<proteinExistence type="inferred from homology"/>
<dbReference type="SUPFAM" id="SSF48371">
    <property type="entry name" value="ARM repeat"/>
    <property type="match status" value="1"/>
</dbReference>
<keyword evidence="4" id="KW-1185">Reference proteome</keyword>
<dbReference type="RefSeq" id="XP_004039489.1">
    <property type="nucleotide sequence ID" value="XM_004039441.1"/>
</dbReference>
<dbReference type="OMA" id="FRTHIVC"/>
<comment type="similarity">
    <text evidence="1">Belongs to the RICTOR family.</text>
</comment>
<dbReference type="AlphaFoldDB" id="G0QKR3"/>
<accession>G0QKR3</accession>
<dbReference type="InterPro" id="IPR028267">
    <property type="entry name" value="Pianissimo_N"/>
</dbReference>
<sequence length="352" mass="40871">MDNFYDGHNSDIEIVQYALKLIRFFARNQSRENNQQYQDNKFQILQQLVNKTKKLQDMKSPQIKKFYNDEGSIINVIRVFLTEPHPILRSNAIKFFRLILESEKISLQYIQYSIPIFIARSLERETKNSQENRQNTSSSSAYQEIDQSLKFIKKWIEITPKTFPKLLANSLVAFSENADEQIKQAAIEIIRKLAVGNPQLCAWSGGIKLLIECVIDHSLQELSDPIIHTLLYLLNEPDYRNLVKVYLDFPKLFGVFTDIDAPSKSAPKTQSQEDNRREMEQFEKTLNLAKKALITMLKTWKGLIYLGNQRIAMRSLVQTLRQPIHDKIRNAIYDIIGELLALGVKESSQLMQ</sequence>
<protein>
    <recommendedName>
        <fullName evidence="2">Rapamycin-insensitive companion of mTOR N-terminal domain-containing protein</fullName>
    </recommendedName>
</protein>
<dbReference type="InterPro" id="IPR028268">
    <property type="entry name" value="Pianissimo_fam"/>
</dbReference>